<keyword evidence="3" id="KW-1185">Reference proteome</keyword>
<protein>
    <recommendedName>
        <fullName evidence="1">Pvc16 N-terminal domain-containing protein</fullName>
    </recommendedName>
</protein>
<proteinExistence type="predicted"/>
<reference evidence="2 3" key="1">
    <citation type="submission" date="2016-09" db="EMBL/GenBank/DDBJ databases">
        <title>Couchioplanes caeruleus draft genome sequence.</title>
        <authorList>
            <person name="Sheehan J."/>
            <person name="Caffrey P."/>
        </authorList>
    </citation>
    <scope>NUCLEOTIDE SEQUENCE [LARGE SCALE GENOMIC DNA]</scope>
    <source>
        <strain evidence="2 3">DSM 43634</strain>
    </source>
</reference>
<gene>
    <name evidence="2" type="ORF">BG844_11160</name>
</gene>
<evidence type="ECO:0000313" key="3">
    <source>
        <dbReference type="Proteomes" id="UP000182486"/>
    </source>
</evidence>
<dbReference type="Pfam" id="PF14065">
    <property type="entry name" value="Pvc16_N"/>
    <property type="match status" value="1"/>
</dbReference>
<accession>A0A1K0FNC4</accession>
<dbReference type="InterPro" id="IPR025351">
    <property type="entry name" value="Pvc16_N"/>
</dbReference>
<sequence>MSADAIAVATAELQDRLAAAIGAPVYVGPPIVDDVVDRKLSLFLFHVVVNQALRNERHLVASSNDPHDPLVEAEALPLDLRFLLSVFRSNGPGPAADPDELVTLGLAVQALHASPTINVGSVAARVTPEPYPMEELSRIWGLLPRASYRTSMVYLVSPVYVALAPAFSGAPVRRRTLRPGALSEPEIDAVGS</sequence>
<name>A0A1K0FNC4_9ACTN</name>
<evidence type="ECO:0000313" key="2">
    <source>
        <dbReference type="EMBL" id="OJF14208.1"/>
    </source>
</evidence>
<dbReference type="EMBL" id="MEIA01000109">
    <property type="protein sequence ID" value="OJF14208.1"/>
    <property type="molecule type" value="Genomic_DNA"/>
</dbReference>
<dbReference type="RefSeq" id="WP_071805078.1">
    <property type="nucleotide sequence ID" value="NZ_MEIA01000109.1"/>
</dbReference>
<organism evidence="2 3">
    <name type="scientific">Couchioplanes caeruleus subsp. caeruleus</name>
    <dbReference type="NCBI Taxonomy" id="56427"/>
    <lineage>
        <taxon>Bacteria</taxon>
        <taxon>Bacillati</taxon>
        <taxon>Actinomycetota</taxon>
        <taxon>Actinomycetes</taxon>
        <taxon>Micromonosporales</taxon>
        <taxon>Micromonosporaceae</taxon>
        <taxon>Couchioplanes</taxon>
    </lineage>
</organism>
<feature type="domain" description="Pvc16 N-terminal" evidence="1">
    <location>
        <begin position="12"/>
        <end position="170"/>
    </location>
</feature>
<dbReference type="AlphaFoldDB" id="A0A1K0FNC4"/>
<comment type="caution">
    <text evidence="2">The sequence shown here is derived from an EMBL/GenBank/DDBJ whole genome shotgun (WGS) entry which is preliminary data.</text>
</comment>
<dbReference type="Proteomes" id="UP000182486">
    <property type="component" value="Unassembled WGS sequence"/>
</dbReference>
<evidence type="ECO:0000259" key="1">
    <source>
        <dbReference type="Pfam" id="PF14065"/>
    </source>
</evidence>